<dbReference type="SUPFAM" id="SSF51445">
    <property type="entry name" value="(Trans)glycosidases"/>
    <property type="match status" value="1"/>
</dbReference>
<dbReference type="PROSITE" id="PS51257">
    <property type="entry name" value="PROKAR_LIPOPROTEIN"/>
    <property type="match status" value="1"/>
</dbReference>
<gene>
    <name evidence="6" type="ORF">DWY20_06380</name>
</gene>
<dbReference type="InterPro" id="IPR019800">
    <property type="entry name" value="Glyco_hydro_3_AS"/>
</dbReference>
<dbReference type="InterPro" id="IPR002772">
    <property type="entry name" value="Glyco_hydro_3_C"/>
</dbReference>
<keyword evidence="2 4" id="KW-0378">Hydrolase</keyword>
<dbReference type="PANTHER" id="PTHR42715">
    <property type="entry name" value="BETA-GLUCOSIDASE"/>
    <property type="match status" value="1"/>
</dbReference>
<feature type="domain" description="Fibronectin type III-like" evidence="5">
    <location>
        <begin position="675"/>
        <end position="747"/>
    </location>
</feature>
<evidence type="ECO:0000256" key="3">
    <source>
        <dbReference type="ARBA" id="ARBA00023277"/>
    </source>
</evidence>
<dbReference type="SUPFAM" id="SSF52279">
    <property type="entry name" value="Beta-D-glucan exohydrolase, C-terminal domain"/>
    <property type="match status" value="1"/>
</dbReference>
<dbReference type="RefSeq" id="WP_118483953.1">
    <property type="nucleotide sequence ID" value="NZ_QRUU01000020.1"/>
</dbReference>
<keyword evidence="7" id="KW-1185">Reference proteome</keyword>
<dbReference type="InterPro" id="IPR013783">
    <property type="entry name" value="Ig-like_fold"/>
</dbReference>
<evidence type="ECO:0000256" key="2">
    <source>
        <dbReference type="ARBA" id="ARBA00022801"/>
    </source>
</evidence>
<dbReference type="PANTHER" id="PTHR42715:SF10">
    <property type="entry name" value="BETA-GLUCOSIDASE"/>
    <property type="match status" value="1"/>
</dbReference>
<dbReference type="GO" id="GO:0005975">
    <property type="term" value="P:carbohydrate metabolic process"/>
    <property type="evidence" value="ECO:0007669"/>
    <property type="project" value="InterPro"/>
</dbReference>
<evidence type="ECO:0000313" key="6">
    <source>
        <dbReference type="EMBL" id="RGR97613.1"/>
    </source>
</evidence>
<dbReference type="InterPro" id="IPR050288">
    <property type="entry name" value="Cellulose_deg_GH3"/>
</dbReference>
<proteinExistence type="inferred from homology"/>
<dbReference type="Pfam" id="PF14310">
    <property type="entry name" value="Fn3-like"/>
    <property type="match status" value="1"/>
</dbReference>
<dbReference type="EMBL" id="QRUU01000020">
    <property type="protein sequence ID" value="RGR97613.1"/>
    <property type="molecule type" value="Genomic_DNA"/>
</dbReference>
<dbReference type="InterPro" id="IPR036962">
    <property type="entry name" value="Glyco_hydro_3_N_sf"/>
</dbReference>
<dbReference type="Gene3D" id="3.20.20.300">
    <property type="entry name" value="Glycoside hydrolase, family 3, N-terminal domain"/>
    <property type="match status" value="1"/>
</dbReference>
<organism evidence="6 7">
    <name type="scientific">Phocaeicola coprocola</name>
    <dbReference type="NCBI Taxonomy" id="310298"/>
    <lineage>
        <taxon>Bacteria</taxon>
        <taxon>Pseudomonadati</taxon>
        <taxon>Bacteroidota</taxon>
        <taxon>Bacteroidia</taxon>
        <taxon>Bacteroidales</taxon>
        <taxon>Bacteroidaceae</taxon>
        <taxon>Phocaeicola</taxon>
    </lineage>
</organism>
<keyword evidence="3" id="KW-0119">Carbohydrate metabolism</keyword>
<accession>A0A412GS55</accession>
<keyword evidence="4" id="KW-0326">Glycosidase</keyword>
<dbReference type="InterPro" id="IPR017853">
    <property type="entry name" value="GH"/>
</dbReference>
<evidence type="ECO:0000313" key="7">
    <source>
        <dbReference type="Proteomes" id="UP000285864"/>
    </source>
</evidence>
<dbReference type="PRINTS" id="PR00133">
    <property type="entry name" value="GLHYDRLASE3"/>
</dbReference>
<evidence type="ECO:0000256" key="4">
    <source>
        <dbReference type="RuleBase" id="RU361161"/>
    </source>
</evidence>
<dbReference type="PROSITE" id="PS00775">
    <property type="entry name" value="GLYCOSYL_HYDROL_F3"/>
    <property type="match status" value="1"/>
</dbReference>
<dbReference type="AlphaFoldDB" id="A0A412GS55"/>
<dbReference type="Pfam" id="PF01915">
    <property type="entry name" value="Glyco_hydro_3_C"/>
    <property type="match status" value="1"/>
</dbReference>
<dbReference type="GO" id="GO:0008422">
    <property type="term" value="F:beta-glucosidase activity"/>
    <property type="evidence" value="ECO:0007669"/>
    <property type="project" value="UniProtKB-ARBA"/>
</dbReference>
<dbReference type="Gene3D" id="2.60.40.10">
    <property type="entry name" value="Immunoglobulins"/>
    <property type="match status" value="1"/>
</dbReference>
<comment type="caution">
    <text evidence="6">The sequence shown here is derived from an EMBL/GenBank/DDBJ whole genome shotgun (WGS) entry which is preliminary data.</text>
</comment>
<reference evidence="6 7" key="1">
    <citation type="submission" date="2018-08" db="EMBL/GenBank/DDBJ databases">
        <title>A genome reference for cultivated species of the human gut microbiota.</title>
        <authorList>
            <person name="Zou Y."/>
            <person name="Xue W."/>
            <person name="Luo G."/>
        </authorList>
    </citation>
    <scope>NUCLEOTIDE SEQUENCE [LARGE SCALE GENOMIC DNA]</scope>
    <source>
        <strain evidence="6 7">AF24-2</strain>
    </source>
</reference>
<dbReference type="FunFam" id="2.60.40.10:FF:000495">
    <property type="entry name" value="Periplasmic beta-glucosidase"/>
    <property type="match status" value="1"/>
</dbReference>
<evidence type="ECO:0000256" key="1">
    <source>
        <dbReference type="ARBA" id="ARBA00005336"/>
    </source>
</evidence>
<dbReference type="Gene3D" id="3.40.50.1700">
    <property type="entry name" value="Glycoside hydrolase family 3 C-terminal domain"/>
    <property type="match status" value="1"/>
</dbReference>
<dbReference type="SMART" id="SM01217">
    <property type="entry name" value="Fn3_like"/>
    <property type="match status" value="1"/>
</dbReference>
<comment type="similarity">
    <text evidence="1 4">Belongs to the glycosyl hydrolase 3 family.</text>
</comment>
<dbReference type="InterPro" id="IPR001764">
    <property type="entry name" value="Glyco_hydro_3_N"/>
</dbReference>
<dbReference type="InterPro" id="IPR036881">
    <property type="entry name" value="Glyco_hydro_3_C_sf"/>
</dbReference>
<dbReference type="Proteomes" id="UP000285864">
    <property type="component" value="Unassembled WGS sequence"/>
</dbReference>
<evidence type="ECO:0000259" key="5">
    <source>
        <dbReference type="SMART" id="SM01217"/>
    </source>
</evidence>
<protein>
    <submittedName>
        <fullName evidence="6">Beta-glucosidase</fullName>
    </submittedName>
</protein>
<name>A0A412GS55_9BACT</name>
<dbReference type="InterPro" id="IPR026891">
    <property type="entry name" value="Fn3-like"/>
</dbReference>
<sequence>MKKLQFIGMSFVAMTLVSCGPSLPQLGKNTIDEVIAAMTLEEKARLVIGTGMEGTSGDSAIVGETKGLVPGAAGTTYPIPRLGIPGIVLADGPAGLRISPTRDNDTATYYCTHFPIGTVLASTWNKELVENVGKAIGNEVLEYGADVLLAPALNIHRNPLCGRNFEYYSEDPVVSGKIASAYVKGVQSNGVGTSVKHFAANNQESNRKSNKVHVSSRALREIYLKGFEIAIKESSPWTVMSSYNYLNGTYTSESKELLTTLLRDEWKFDGMVMTDWFGGSDAVAQMNAGNDMLQPGLPKQYDAIVKGVQNGTLDEKVLDRNVKRILNLIVKTPRFKGYAYSNKPDLKAHAAVTRQSATEGMVLLKNDGQALPLSNAIKNIALYGCTSYDFIAGGTGSGNVNRAYTVSLLDGLNNAGYTVDGNLKDLYEKYNADFYAEQAKVKNEDRLAQYLPKKRPAELVLPVSDLNNQALKSDMAILTFGRGSGEFVDRSSSDFTLSSEERQMLENVCKAFHACHKKVVVILNVAGVIETSSWKDKPDAILLSWLAGQEGGNSVTDILSGKVSPSGKLTMTFPEKLEDVASTKNFPTDGTYVSFDADTKDKQHEVRNWDYTDYEEDIYVGYRYFDTFHKNVSYPFGYGLSYTQFSYSQPEIKFENGSYVLTLQVKNVGKASGKEVVQLYVSAPSNTSLVKPEKELKDFTKTGELKPGESQTVTLKVAVSDLASYDEAHHSWLVDEGEYQFKIGASSRDIRASVSAEVKGLKQETSNILLLKTPLDRLTYIK</sequence>
<dbReference type="Pfam" id="PF00933">
    <property type="entry name" value="Glyco_hydro_3"/>
    <property type="match status" value="1"/>
</dbReference>